<evidence type="ECO:0000313" key="2">
    <source>
        <dbReference type="Proteomes" id="UP000013827"/>
    </source>
</evidence>
<organism evidence="1 2">
    <name type="scientific">Emiliania huxleyi (strain CCMP1516)</name>
    <dbReference type="NCBI Taxonomy" id="280463"/>
    <lineage>
        <taxon>Eukaryota</taxon>
        <taxon>Haptista</taxon>
        <taxon>Haptophyta</taxon>
        <taxon>Prymnesiophyceae</taxon>
        <taxon>Isochrysidales</taxon>
        <taxon>Noelaerhabdaceae</taxon>
        <taxon>Emiliania</taxon>
    </lineage>
</organism>
<accession>A0A0D3KMN0</accession>
<dbReference type="KEGG" id="ehx:EMIHUDRAFT_211205"/>
<protein>
    <recommendedName>
        <fullName evidence="3">Fe2OG dioxygenase domain-containing protein</fullName>
    </recommendedName>
</protein>
<dbReference type="Gene3D" id="2.60.120.620">
    <property type="entry name" value="q2cbj1_9rhob like domain"/>
    <property type="match status" value="1"/>
</dbReference>
<dbReference type="InterPro" id="IPR055091">
    <property type="entry name" value="WelO5-like"/>
</dbReference>
<dbReference type="KEGG" id="ehx:EMIHUDRAFT_225990"/>
<sequence>MARNLWLPITGGSVEEIISAHADPLALLESGAVPALVVRRALAAPALTTVLSRLQGQPWQRRTASYKTLGVDLGAYLGRYPHPLDLLRAEVHSTCTKTTDLQRHHANATAAFDLAAKRAGLYAPVEALHRTLRALFAARSAAAEADFLPAPGVFRMHRPGNRFAPHADTIHAAEWSSACGGKRPRRGVAPNFRPLRRLRHQLSALVSLQQPRSGGELRLFSTNWEALMSTCNQRGVAYDVGIAFPHWPRAAAMLHPREYNLTVTPGDVFIFNSNRVHEVLPVVGQQPRLVLGSFVGYSHSPREEMRMWS</sequence>
<evidence type="ECO:0000313" key="1">
    <source>
        <dbReference type="EnsemblProtists" id="EOD37015"/>
    </source>
</evidence>
<dbReference type="PaxDb" id="2903-EOD15652"/>
<dbReference type="EnsemblProtists" id="EOD15652">
    <property type="protein sequence ID" value="EOD15652"/>
    <property type="gene ID" value="EMIHUDRAFT_211205"/>
</dbReference>
<dbReference type="EnsemblProtists" id="EOD37015">
    <property type="protein sequence ID" value="EOD37015"/>
    <property type="gene ID" value="EMIHUDRAFT_225990"/>
</dbReference>
<dbReference type="Pfam" id="PF22814">
    <property type="entry name" value="WelO5"/>
    <property type="match status" value="1"/>
</dbReference>
<proteinExistence type="predicted"/>
<dbReference type="RefSeq" id="XP_005768081.1">
    <property type="nucleotide sequence ID" value="XM_005768024.1"/>
</dbReference>
<dbReference type="GeneID" id="17261804"/>
<dbReference type="GeneID" id="17282284"/>
<dbReference type="Proteomes" id="UP000013827">
    <property type="component" value="Unassembled WGS sequence"/>
</dbReference>
<name>A0A0D3KMN0_EMIH1</name>
<keyword evidence="2" id="KW-1185">Reference proteome</keyword>
<dbReference type="AlphaFoldDB" id="A0A0D3KMN0"/>
<reference evidence="1" key="2">
    <citation type="submission" date="2024-10" db="UniProtKB">
        <authorList>
            <consortium name="EnsemblProtists"/>
        </authorList>
    </citation>
    <scope>IDENTIFICATION</scope>
</reference>
<dbReference type="RefSeq" id="XP_005789444.1">
    <property type="nucleotide sequence ID" value="XM_005789387.1"/>
</dbReference>
<dbReference type="HOGENOM" id="CLU_901471_0_0_1"/>
<evidence type="ECO:0008006" key="3">
    <source>
        <dbReference type="Google" id="ProtNLM"/>
    </source>
</evidence>
<reference evidence="2" key="1">
    <citation type="journal article" date="2013" name="Nature">
        <title>Pan genome of the phytoplankton Emiliania underpins its global distribution.</title>
        <authorList>
            <person name="Read B.A."/>
            <person name="Kegel J."/>
            <person name="Klute M.J."/>
            <person name="Kuo A."/>
            <person name="Lefebvre S.C."/>
            <person name="Maumus F."/>
            <person name="Mayer C."/>
            <person name="Miller J."/>
            <person name="Monier A."/>
            <person name="Salamov A."/>
            <person name="Young J."/>
            <person name="Aguilar M."/>
            <person name="Claverie J.M."/>
            <person name="Frickenhaus S."/>
            <person name="Gonzalez K."/>
            <person name="Herman E.K."/>
            <person name="Lin Y.C."/>
            <person name="Napier J."/>
            <person name="Ogata H."/>
            <person name="Sarno A.F."/>
            <person name="Shmutz J."/>
            <person name="Schroeder D."/>
            <person name="de Vargas C."/>
            <person name="Verret F."/>
            <person name="von Dassow P."/>
            <person name="Valentin K."/>
            <person name="Van de Peer Y."/>
            <person name="Wheeler G."/>
            <person name="Dacks J.B."/>
            <person name="Delwiche C.F."/>
            <person name="Dyhrman S.T."/>
            <person name="Glockner G."/>
            <person name="John U."/>
            <person name="Richards T."/>
            <person name="Worden A.Z."/>
            <person name="Zhang X."/>
            <person name="Grigoriev I.V."/>
            <person name="Allen A.E."/>
            <person name="Bidle K."/>
            <person name="Borodovsky M."/>
            <person name="Bowler C."/>
            <person name="Brownlee C."/>
            <person name="Cock J.M."/>
            <person name="Elias M."/>
            <person name="Gladyshev V.N."/>
            <person name="Groth M."/>
            <person name="Guda C."/>
            <person name="Hadaegh A."/>
            <person name="Iglesias-Rodriguez M.D."/>
            <person name="Jenkins J."/>
            <person name="Jones B.M."/>
            <person name="Lawson T."/>
            <person name="Leese F."/>
            <person name="Lindquist E."/>
            <person name="Lobanov A."/>
            <person name="Lomsadze A."/>
            <person name="Malik S.B."/>
            <person name="Marsh M.E."/>
            <person name="Mackinder L."/>
            <person name="Mock T."/>
            <person name="Mueller-Roeber B."/>
            <person name="Pagarete A."/>
            <person name="Parker M."/>
            <person name="Probert I."/>
            <person name="Quesneville H."/>
            <person name="Raines C."/>
            <person name="Rensing S.A."/>
            <person name="Riano-Pachon D.M."/>
            <person name="Richier S."/>
            <person name="Rokitta S."/>
            <person name="Shiraiwa Y."/>
            <person name="Soanes D.M."/>
            <person name="van der Giezen M."/>
            <person name="Wahlund T.M."/>
            <person name="Williams B."/>
            <person name="Wilson W."/>
            <person name="Wolfe G."/>
            <person name="Wurch L.L."/>
        </authorList>
    </citation>
    <scope>NUCLEOTIDE SEQUENCE</scope>
</reference>